<feature type="non-terminal residue" evidence="3">
    <location>
        <position position="1"/>
    </location>
</feature>
<evidence type="ECO:0000313" key="4">
    <source>
        <dbReference type="Proteomes" id="UP000030746"/>
    </source>
</evidence>
<dbReference type="RefSeq" id="XP_009061620.1">
    <property type="nucleotide sequence ID" value="XM_009063372.1"/>
</dbReference>
<dbReference type="STRING" id="225164.V4A336"/>
<organism evidence="3 4">
    <name type="scientific">Lottia gigantea</name>
    <name type="common">Giant owl limpet</name>
    <dbReference type="NCBI Taxonomy" id="225164"/>
    <lineage>
        <taxon>Eukaryota</taxon>
        <taxon>Metazoa</taxon>
        <taxon>Spiralia</taxon>
        <taxon>Lophotrochozoa</taxon>
        <taxon>Mollusca</taxon>
        <taxon>Gastropoda</taxon>
        <taxon>Patellogastropoda</taxon>
        <taxon>Lottioidea</taxon>
        <taxon>Lottiidae</taxon>
        <taxon>Lottia</taxon>
    </lineage>
</organism>
<accession>V4A336</accession>
<feature type="compositionally biased region" description="Low complexity" evidence="1">
    <location>
        <begin position="294"/>
        <end position="307"/>
    </location>
</feature>
<keyword evidence="2" id="KW-0472">Membrane</keyword>
<keyword evidence="2" id="KW-1133">Transmembrane helix</keyword>
<sequence>PAVHRKGKTWGPSSVQKDRHQRSSIIFADGRWSKSAPNLEKSLKNLGAGHSNTIYKEETDWPIFNGDQQRNIPTTTTNSLDSSIKQRSNVKKKYLNAWCGIGMMLASVGSGFDIRVSNSVAIHPQLHETGDDGRKNRDAYIGNRRDAYLAAVRDNLIEGEGDYRNSQYANPSAFRHTYHGVTPRQRPSIQMEDSPPEGEENGTLDLTPFMLQKFQFNKDTFVISPTPSNDRPGGGNQPFRRQYSKDSNEDHSRDSIRSNKQRHSVTFEDNFVVDVNDLPAATSTPTYSHKKSPSDSSSPSPQPYSRPFATERTDNIAGPIPPRRKPQGTNGTKRPTTLALNSNSATPTSRSRVTFESTPPQQVTSSGQETPIWHTPTEYFHSTRSRLSPGNTPPHISHQKTLLDIDVEGQSRDSTRPLVSHNPLQTLQPQELDREFMF</sequence>
<dbReference type="Proteomes" id="UP000030746">
    <property type="component" value="Unassembled WGS sequence"/>
</dbReference>
<evidence type="ECO:0000256" key="1">
    <source>
        <dbReference type="SAM" id="MobiDB-lite"/>
    </source>
</evidence>
<feature type="transmembrane region" description="Helical" evidence="2">
    <location>
        <begin position="94"/>
        <end position="112"/>
    </location>
</feature>
<protein>
    <submittedName>
        <fullName evidence="3">Uncharacterized protein</fullName>
    </submittedName>
</protein>
<dbReference type="AlphaFoldDB" id="V4A336"/>
<dbReference type="HOGENOM" id="CLU_626389_0_0_1"/>
<gene>
    <name evidence="3" type="ORF">LOTGIDRAFT_166313</name>
</gene>
<dbReference type="OrthoDB" id="339325at2759"/>
<feature type="region of interest" description="Disordered" evidence="1">
    <location>
        <begin position="176"/>
        <end position="204"/>
    </location>
</feature>
<feature type="region of interest" description="Disordered" evidence="1">
    <location>
        <begin position="221"/>
        <end position="262"/>
    </location>
</feature>
<evidence type="ECO:0000256" key="2">
    <source>
        <dbReference type="SAM" id="Phobius"/>
    </source>
</evidence>
<feature type="compositionally biased region" description="Basic and acidic residues" evidence="1">
    <location>
        <begin position="243"/>
        <end position="257"/>
    </location>
</feature>
<dbReference type="CTD" id="20240301"/>
<feature type="compositionally biased region" description="Polar residues" evidence="1">
    <location>
        <begin position="327"/>
        <end position="369"/>
    </location>
</feature>
<feature type="region of interest" description="Disordered" evidence="1">
    <location>
        <begin position="1"/>
        <end position="20"/>
    </location>
</feature>
<dbReference type="KEGG" id="lgi:LOTGIDRAFT_166313"/>
<proteinExistence type="predicted"/>
<evidence type="ECO:0000313" key="3">
    <source>
        <dbReference type="EMBL" id="ESO87726.1"/>
    </source>
</evidence>
<reference evidence="3 4" key="1">
    <citation type="journal article" date="2013" name="Nature">
        <title>Insights into bilaterian evolution from three spiralian genomes.</title>
        <authorList>
            <person name="Simakov O."/>
            <person name="Marletaz F."/>
            <person name="Cho S.J."/>
            <person name="Edsinger-Gonzales E."/>
            <person name="Havlak P."/>
            <person name="Hellsten U."/>
            <person name="Kuo D.H."/>
            <person name="Larsson T."/>
            <person name="Lv J."/>
            <person name="Arendt D."/>
            <person name="Savage R."/>
            <person name="Osoegawa K."/>
            <person name="de Jong P."/>
            <person name="Grimwood J."/>
            <person name="Chapman J.A."/>
            <person name="Shapiro H."/>
            <person name="Aerts A."/>
            <person name="Otillar R.P."/>
            <person name="Terry A.Y."/>
            <person name="Boore J.L."/>
            <person name="Grigoriev I.V."/>
            <person name="Lindberg D.R."/>
            <person name="Seaver E.C."/>
            <person name="Weisblat D.A."/>
            <person name="Putnam N.H."/>
            <person name="Rokhsar D.S."/>
        </authorList>
    </citation>
    <scope>NUCLEOTIDE SEQUENCE [LARGE SCALE GENOMIC DNA]</scope>
</reference>
<dbReference type="EMBL" id="KB202849">
    <property type="protein sequence ID" value="ESO87726.1"/>
    <property type="molecule type" value="Genomic_DNA"/>
</dbReference>
<feature type="region of interest" description="Disordered" evidence="1">
    <location>
        <begin position="282"/>
        <end position="373"/>
    </location>
</feature>
<dbReference type="GeneID" id="20240301"/>
<keyword evidence="2" id="KW-0812">Transmembrane</keyword>
<name>V4A336_LOTGI</name>
<keyword evidence="4" id="KW-1185">Reference proteome</keyword>